<comment type="caution">
    <text evidence="9">The sequence shown here is derived from an EMBL/GenBank/DDBJ whole genome shotgun (WGS) entry which is preliminary data.</text>
</comment>
<feature type="transmembrane region" description="Helical" evidence="7">
    <location>
        <begin position="167"/>
        <end position="188"/>
    </location>
</feature>
<proteinExistence type="inferred from homology"/>
<dbReference type="PROSITE" id="PS50928">
    <property type="entry name" value="ABC_TM1"/>
    <property type="match status" value="1"/>
</dbReference>
<evidence type="ECO:0000256" key="7">
    <source>
        <dbReference type="RuleBase" id="RU363032"/>
    </source>
</evidence>
<dbReference type="GO" id="GO:0055085">
    <property type="term" value="P:transmembrane transport"/>
    <property type="evidence" value="ECO:0007669"/>
    <property type="project" value="InterPro"/>
</dbReference>
<dbReference type="InterPro" id="IPR000515">
    <property type="entry name" value="MetI-like"/>
</dbReference>
<evidence type="ECO:0000259" key="8">
    <source>
        <dbReference type="PROSITE" id="PS50928"/>
    </source>
</evidence>
<sequence length="302" mass="32582">MTSPVVRVRRRRWTRTVRWSGWLWVLPALLMYAVFVLRPLALTFQYSLYHWNGIGVARWAGLDNYVTVFTDRDLLKIIGNAFVLIVFFSLIPVGIGLVVATLVRRITSGPFGTLVRTVLFLPQVIPLVAAGIAWSWLLSTSGLVNQVLGAVGLGGLARAWLGDFDTALSSVGVIGAWVLTGLCTILLVTGMAKIEPSLYEAARIDGAGPVREFLAVTLPGLRQEIGVCLTVTVIAALATFDIVYIATGGGPGLQTTVPGLEIYRLAFAQRQVGLASALGVVLMVLVLVCVLPIVRLTREDRG</sequence>
<keyword evidence="5 7" id="KW-1133">Transmembrane helix</keyword>
<dbReference type="SUPFAM" id="SSF161098">
    <property type="entry name" value="MetI-like"/>
    <property type="match status" value="1"/>
</dbReference>
<dbReference type="Pfam" id="PF00528">
    <property type="entry name" value="BPD_transp_1"/>
    <property type="match status" value="1"/>
</dbReference>
<evidence type="ECO:0000256" key="1">
    <source>
        <dbReference type="ARBA" id="ARBA00004651"/>
    </source>
</evidence>
<dbReference type="EMBL" id="BOPH01000039">
    <property type="protein sequence ID" value="GIJ68303.1"/>
    <property type="molecule type" value="Genomic_DNA"/>
</dbReference>
<protein>
    <submittedName>
        <fullName evidence="9">Sugar ABC transporter permease</fullName>
    </submittedName>
</protein>
<reference evidence="9" key="1">
    <citation type="submission" date="2021-01" db="EMBL/GenBank/DDBJ databases">
        <title>Whole genome shotgun sequence of Virgisporangium ochraceum NBRC 16418.</title>
        <authorList>
            <person name="Komaki H."/>
            <person name="Tamura T."/>
        </authorList>
    </citation>
    <scope>NUCLEOTIDE SEQUENCE</scope>
    <source>
        <strain evidence="9">NBRC 16418</strain>
    </source>
</reference>
<dbReference type="PANTHER" id="PTHR43227:SF8">
    <property type="entry name" value="DIACETYLCHITOBIOSE UPTAKE SYSTEM PERMEASE PROTEIN DASB"/>
    <property type="match status" value="1"/>
</dbReference>
<feature type="transmembrane region" description="Helical" evidence="7">
    <location>
        <begin position="21"/>
        <end position="41"/>
    </location>
</feature>
<evidence type="ECO:0000256" key="2">
    <source>
        <dbReference type="ARBA" id="ARBA00022448"/>
    </source>
</evidence>
<dbReference type="Gene3D" id="1.10.3720.10">
    <property type="entry name" value="MetI-like"/>
    <property type="match status" value="1"/>
</dbReference>
<evidence type="ECO:0000256" key="5">
    <source>
        <dbReference type="ARBA" id="ARBA00022989"/>
    </source>
</evidence>
<evidence type="ECO:0000313" key="10">
    <source>
        <dbReference type="Proteomes" id="UP000635606"/>
    </source>
</evidence>
<name>A0A8J3ZUG9_9ACTN</name>
<gene>
    <name evidence="9" type="ORF">Voc01_032200</name>
</gene>
<comment type="subcellular location">
    <subcellularLocation>
        <location evidence="1 7">Cell membrane</location>
        <topology evidence="1 7">Multi-pass membrane protein</topology>
    </subcellularLocation>
</comment>
<keyword evidence="3" id="KW-1003">Cell membrane</keyword>
<dbReference type="InterPro" id="IPR035906">
    <property type="entry name" value="MetI-like_sf"/>
</dbReference>
<accession>A0A8J3ZUG9</accession>
<evidence type="ECO:0000256" key="4">
    <source>
        <dbReference type="ARBA" id="ARBA00022692"/>
    </source>
</evidence>
<feature type="transmembrane region" description="Helical" evidence="7">
    <location>
        <begin position="225"/>
        <end position="246"/>
    </location>
</feature>
<dbReference type="AlphaFoldDB" id="A0A8J3ZUG9"/>
<feature type="transmembrane region" description="Helical" evidence="7">
    <location>
        <begin position="114"/>
        <end position="137"/>
    </location>
</feature>
<dbReference type="CDD" id="cd06261">
    <property type="entry name" value="TM_PBP2"/>
    <property type="match status" value="1"/>
</dbReference>
<organism evidence="9 10">
    <name type="scientific">Virgisporangium ochraceum</name>
    <dbReference type="NCBI Taxonomy" id="65505"/>
    <lineage>
        <taxon>Bacteria</taxon>
        <taxon>Bacillati</taxon>
        <taxon>Actinomycetota</taxon>
        <taxon>Actinomycetes</taxon>
        <taxon>Micromonosporales</taxon>
        <taxon>Micromonosporaceae</taxon>
        <taxon>Virgisporangium</taxon>
    </lineage>
</organism>
<evidence type="ECO:0000256" key="3">
    <source>
        <dbReference type="ARBA" id="ARBA00022475"/>
    </source>
</evidence>
<keyword evidence="2 7" id="KW-0813">Transport</keyword>
<feature type="domain" description="ABC transmembrane type-1" evidence="8">
    <location>
        <begin position="78"/>
        <end position="293"/>
    </location>
</feature>
<evidence type="ECO:0000256" key="6">
    <source>
        <dbReference type="ARBA" id="ARBA00023136"/>
    </source>
</evidence>
<keyword evidence="4 7" id="KW-0812">Transmembrane</keyword>
<dbReference type="GO" id="GO:0005886">
    <property type="term" value="C:plasma membrane"/>
    <property type="evidence" value="ECO:0007669"/>
    <property type="project" value="UniProtKB-SubCell"/>
</dbReference>
<feature type="transmembrane region" description="Helical" evidence="7">
    <location>
        <begin position="272"/>
        <end position="294"/>
    </location>
</feature>
<dbReference type="RefSeq" id="WP_239160236.1">
    <property type="nucleotide sequence ID" value="NZ_BOPH01000039.1"/>
</dbReference>
<dbReference type="Proteomes" id="UP000635606">
    <property type="component" value="Unassembled WGS sequence"/>
</dbReference>
<evidence type="ECO:0000313" key="9">
    <source>
        <dbReference type="EMBL" id="GIJ68303.1"/>
    </source>
</evidence>
<keyword evidence="6 7" id="KW-0472">Membrane</keyword>
<comment type="similarity">
    <text evidence="7">Belongs to the binding-protein-dependent transport system permease family.</text>
</comment>
<dbReference type="InterPro" id="IPR050809">
    <property type="entry name" value="UgpAE/MalFG_permease"/>
</dbReference>
<feature type="transmembrane region" description="Helical" evidence="7">
    <location>
        <begin position="77"/>
        <end position="102"/>
    </location>
</feature>
<keyword evidence="10" id="KW-1185">Reference proteome</keyword>
<dbReference type="PANTHER" id="PTHR43227">
    <property type="entry name" value="BLL4140 PROTEIN"/>
    <property type="match status" value="1"/>
</dbReference>